<gene>
    <name evidence="2" type="ORF">ACH4F9_42935</name>
</gene>
<feature type="region of interest" description="Disordered" evidence="1">
    <location>
        <begin position="246"/>
        <end position="313"/>
    </location>
</feature>
<dbReference type="Proteomes" id="UP001610818">
    <property type="component" value="Unassembled WGS sequence"/>
</dbReference>
<protein>
    <submittedName>
        <fullName evidence="2">Uncharacterized protein</fullName>
    </submittedName>
</protein>
<sequence length="438" mass="47676">QVIKLEQDRLIYQARLQARFGRSWRRKAPVESLMPLRLARFGVPLAETAPAGLAAAGIEPASLPLRSRPGTDAPHGIDIAVGRPEHAMPGPVQQAKLSLRKDPSQLYGTEEDAPLEAGGLRGISVGGDSPQEQRKPRAEFGADTAADQVHRSGHGARPGGGDQQPDSWFTAQQDRHAADEIDDEQYYAAFCAYAAELGDYPNARQFGLYLLDVYDVTGRGGGPLSEQALDPLLPGLRQRYQQDLDVESADPEPQEHSAPEADEALEQAAGVPGPRAAAESEEQAPAPSGPPAEQQQPRPGDSPTPPEPDPQEVAQPTAVDRYYLGYDSFLHAHGREPSREELAAHLADQGITNPNGRPVKANTVGRYQLEFRTYAVWAEMYEARGSEPDLAALLEEVDGRGIKGLHNKPITTQWMAARLDDFRRRRRAIAPALVDWSS</sequence>
<feature type="compositionally biased region" description="Basic and acidic residues" evidence="1">
    <location>
        <begin position="131"/>
        <end position="140"/>
    </location>
</feature>
<evidence type="ECO:0000313" key="2">
    <source>
        <dbReference type="EMBL" id="MFH8551753.1"/>
    </source>
</evidence>
<reference evidence="2 3" key="1">
    <citation type="submission" date="2024-10" db="EMBL/GenBank/DDBJ databases">
        <title>The Natural Products Discovery Center: Release of the First 8490 Sequenced Strains for Exploring Actinobacteria Biosynthetic Diversity.</title>
        <authorList>
            <person name="Kalkreuter E."/>
            <person name="Kautsar S.A."/>
            <person name="Yang D."/>
            <person name="Bader C.D."/>
            <person name="Teijaro C.N."/>
            <person name="Fluegel L."/>
            <person name="Davis C.M."/>
            <person name="Simpson J.R."/>
            <person name="Lauterbach L."/>
            <person name="Steele A.D."/>
            <person name="Gui C."/>
            <person name="Meng S."/>
            <person name="Li G."/>
            <person name="Viehrig K."/>
            <person name="Ye F."/>
            <person name="Su P."/>
            <person name="Kiefer A.F."/>
            <person name="Nichols A."/>
            <person name="Cepeda A.J."/>
            <person name="Yan W."/>
            <person name="Fan B."/>
            <person name="Jiang Y."/>
            <person name="Adhikari A."/>
            <person name="Zheng C.-J."/>
            <person name="Schuster L."/>
            <person name="Cowan T.M."/>
            <person name="Smanski M.J."/>
            <person name="Chevrette M.G."/>
            <person name="De Carvalho L.P.S."/>
            <person name="Shen B."/>
        </authorList>
    </citation>
    <scope>NUCLEOTIDE SEQUENCE [LARGE SCALE GENOMIC DNA]</scope>
    <source>
        <strain evidence="2 3">NPDC017990</strain>
    </source>
</reference>
<feature type="compositionally biased region" description="Low complexity" evidence="1">
    <location>
        <begin position="283"/>
        <end position="299"/>
    </location>
</feature>
<comment type="caution">
    <text evidence="2">The sequence shown here is derived from an EMBL/GenBank/DDBJ whole genome shotgun (WGS) entry which is preliminary data.</text>
</comment>
<proteinExistence type="predicted"/>
<organism evidence="2 3">
    <name type="scientific">Streptomyces longisporoflavus</name>
    <dbReference type="NCBI Taxonomy" id="28044"/>
    <lineage>
        <taxon>Bacteria</taxon>
        <taxon>Bacillati</taxon>
        <taxon>Actinomycetota</taxon>
        <taxon>Actinomycetes</taxon>
        <taxon>Kitasatosporales</taxon>
        <taxon>Streptomycetaceae</taxon>
        <taxon>Streptomyces</taxon>
    </lineage>
</organism>
<accession>A0ABW7R3A9</accession>
<evidence type="ECO:0000313" key="3">
    <source>
        <dbReference type="Proteomes" id="UP001610818"/>
    </source>
</evidence>
<evidence type="ECO:0000256" key="1">
    <source>
        <dbReference type="SAM" id="MobiDB-lite"/>
    </source>
</evidence>
<dbReference type="EMBL" id="JBIRGQ010000014">
    <property type="protein sequence ID" value="MFH8551753.1"/>
    <property type="molecule type" value="Genomic_DNA"/>
</dbReference>
<feature type="region of interest" description="Disordered" evidence="1">
    <location>
        <begin position="109"/>
        <end position="168"/>
    </location>
</feature>
<keyword evidence="3" id="KW-1185">Reference proteome</keyword>
<feature type="non-terminal residue" evidence="2">
    <location>
        <position position="1"/>
    </location>
</feature>
<name>A0ABW7R3A9_9ACTN</name>